<keyword evidence="3" id="KW-1185">Reference proteome</keyword>
<dbReference type="AlphaFoldDB" id="A0A183DB36"/>
<evidence type="ECO:0000313" key="4">
    <source>
        <dbReference type="WBParaSite" id="GPUH_0000593501-mRNA-1"/>
    </source>
</evidence>
<reference evidence="4" key="1">
    <citation type="submission" date="2016-06" db="UniProtKB">
        <authorList>
            <consortium name="WormBaseParasite"/>
        </authorList>
    </citation>
    <scope>IDENTIFICATION</scope>
</reference>
<evidence type="ECO:0000313" key="3">
    <source>
        <dbReference type="Proteomes" id="UP000271098"/>
    </source>
</evidence>
<feature type="compositionally biased region" description="Polar residues" evidence="1">
    <location>
        <begin position="18"/>
        <end position="30"/>
    </location>
</feature>
<reference evidence="2 3" key="2">
    <citation type="submission" date="2018-11" db="EMBL/GenBank/DDBJ databases">
        <authorList>
            <consortium name="Pathogen Informatics"/>
        </authorList>
    </citation>
    <scope>NUCLEOTIDE SEQUENCE [LARGE SCALE GENOMIC DNA]</scope>
</reference>
<dbReference type="Proteomes" id="UP000271098">
    <property type="component" value="Unassembled WGS sequence"/>
</dbReference>
<proteinExistence type="predicted"/>
<protein>
    <submittedName>
        <fullName evidence="4">TDP43_N domain-containing protein</fullName>
    </submittedName>
</protein>
<dbReference type="WBParaSite" id="GPUH_0000593501-mRNA-1">
    <property type="protein sequence ID" value="GPUH_0000593501-mRNA-1"/>
    <property type="gene ID" value="GPUH_0000593501"/>
</dbReference>
<sequence length="147" mass="16522">GSSSVETRPPSAGEQAVKSETSPDQEENVQCPQEGNLCQAIWDSLFVVQLHNLNTTRVASRFDDSEDEEDIDSLLEKPVEEANVGSVILPEGGEKRQKRVLKHRVTTPFECLPEGWVEVTHCSGLPVYVVRFFFPFALKNPFELRFC</sequence>
<evidence type="ECO:0000256" key="1">
    <source>
        <dbReference type="SAM" id="MobiDB-lite"/>
    </source>
</evidence>
<organism evidence="4">
    <name type="scientific">Gongylonema pulchrum</name>
    <dbReference type="NCBI Taxonomy" id="637853"/>
    <lineage>
        <taxon>Eukaryota</taxon>
        <taxon>Metazoa</taxon>
        <taxon>Ecdysozoa</taxon>
        <taxon>Nematoda</taxon>
        <taxon>Chromadorea</taxon>
        <taxon>Rhabditida</taxon>
        <taxon>Spirurina</taxon>
        <taxon>Spiruromorpha</taxon>
        <taxon>Spiruroidea</taxon>
        <taxon>Gongylonematidae</taxon>
        <taxon>Gongylonema</taxon>
    </lineage>
</organism>
<accession>A0A183DB36</accession>
<gene>
    <name evidence="2" type="ORF">GPUH_LOCUS5927</name>
</gene>
<name>A0A183DB36_9BILA</name>
<feature type="region of interest" description="Disordered" evidence="1">
    <location>
        <begin position="1"/>
        <end position="30"/>
    </location>
</feature>
<dbReference type="EMBL" id="UYRT01013143">
    <property type="protein sequence ID" value="VDK52731.1"/>
    <property type="molecule type" value="Genomic_DNA"/>
</dbReference>
<evidence type="ECO:0000313" key="2">
    <source>
        <dbReference type="EMBL" id="VDK52731.1"/>
    </source>
</evidence>